<organism evidence="3 4">
    <name type="scientific">Longibacter salinarum</name>
    <dbReference type="NCBI Taxonomy" id="1850348"/>
    <lineage>
        <taxon>Bacteria</taxon>
        <taxon>Pseudomonadati</taxon>
        <taxon>Rhodothermota</taxon>
        <taxon>Rhodothermia</taxon>
        <taxon>Rhodothermales</taxon>
        <taxon>Salisaetaceae</taxon>
        <taxon>Longibacter</taxon>
    </lineage>
</organism>
<dbReference type="OrthoDB" id="442188at2"/>
<dbReference type="RefSeq" id="WP_098075001.1">
    <property type="nucleotide sequence ID" value="NZ_PDEQ01000003.1"/>
</dbReference>
<dbReference type="InterPro" id="IPR008979">
    <property type="entry name" value="Galactose-bd-like_sf"/>
</dbReference>
<dbReference type="AlphaFoldDB" id="A0A2A8CZ37"/>
<gene>
    <name evidence="3" type="ORF">CRI94_07170</name>
</gene>
<name>A0A2A8CZ37_9BACT</name>
<dbReference type="Pfam" id="PF08547">
    <property type="entry name" value="CIA30"/>
    <property type="match status" value="1"/>
</dbReference>
<accession>A0A2A8CZ37</accession>
<feature type="domain" description="NADH:ubiquinone oxidoreductase intermediate-associated protein 30" evidence="2">
    <location>
        <begin position="23"/>
        <end position="166"/>
    </location>
</feature>
<protein>
    <submittedName>
        <fullName evidence="3">CIA30 family protein</fullName>
    </submittedName>
</protein>
<comment type="similarity">
    <text evidence="1">Belongs to the CIA30 family.</text>
</comment>
<dbReference type="EMBL" id="PDEQ01000003">
    <property type="protein sequence ID" value="PEN13837.1"/>
    <property type="molecule type" value="Genomic_DNA"/>
</dbReference>
<proteinExistence type="inferred from homology"/>
<comment type="caution">
    <text evidence="3">The sequence shown here is derived from an EMBL/GenBank/DDBJ whole genome shotgun (WGS) entry which is preliminary data.</text>
</comment>
<keyword evidence="4" id="KW-1185">Reference proteome</keyword>
<evidence type="ECO:0000313" key="3">
    <source>
        <dbReference type="EMBL" id="PEN13837.1"/>
    </source>
</evidence>
<sequence>MTTSFTTEKVLFDARHSAGEGPAANTNWHVVNDTVMGGVSESSFARTDEGARFSGTVSLDHGGGFASVRAPERNTDISNATGFLIETRGDGKTYKWTAYTDTAGPVSYRASFTPSGEWQEIFLPFTDLIPFRRGHQLDSAPPFDASHLRTFGILISDRQAGPFQIDLRTVAAVRRHPDEG</sequence>
<evidence type="ECO:0000259" key="2">
    <source>
        <dbReference type="Pfam" id="PF08547"/>
    </source>
</evidence>
<evidence type="ECO:0000313" key="4">
    <source>
        <dbReference type="Proteomes" id="UP000220102"/>
    </source>
</evidence>
<evidence type="ECO:0000256" key="1">
    <source>
        <dbReference type="ARBA" id="ARBA00007884"/>
    </source>
</evidence>
<reference evidence="3 4" key="1">
    <citation type="submission" date="2017-10" db="EMBL/GenBank/DDBJ databases">
        <title>Draft genome of Longibacter Salinarum.</title>
        <authorList>
            <person name="Goh K.M."/>
            <person name="Shamsir M.S."/>
            <person name="Lim S.W."/>
        </authorList>
    </citation>
    <scope>NUCLEOTIDE SEQUENCE [LARGE SCALE GENOMIC DNA]</scope>
    <source>
        <strain evidence="3 4">KCTC 52045</strain>
    </source>
</reference>
<dbReference type="SUPFAM" id="SSF49785">
    <property type="entry name" value="Galactose-binding domain-like"/>
    <property type="match status" value="1"/>
</dbReference>
<dbReference type="InterPro" id="IPR013857">
    <property type="entry name" value="NADH-UbQ_OxRdtase-assoc_prot30"/>
</dbReference>
<dbReference type="InterPro" id="IPR039131">
    <property type="entry name" value="NDUFAF1"/>
</dbReference>
<dbReference type="Proteomes" id="UP000220102">
    <property type="component" value="Unassembled WGS sequence"/>
</dbReference>
<dbReference type="PANTHER" id="PTHR13194">
    <property type="entry name" value="COMPLEX I INTERMEDIATE-ASSOCIATED PROTEIN 30"/>
    <property type="match status" value="1"/>
</dbReference>
<dbReference type="PANTHER" id="PTHR13194:SF19">
    <property type="entry name" value="NAD(P)-BINDING ROSSMANN-FOLD SUPERFAMILY PROTEIN"/>
    <property type="match status" value="1"/>
</dbReference>